<feature type="domain" description="PiggyBac transposable element-derived protein" evidence="2">
    <location>
        <begin position="100"/>
        <end position="228"/>
    </location>
</feature>
<evidence type="ECO:0000313" key="3">
    <source>
        <dbReference type="EMBL" id="KAJ8909642.1"/>
    </source>
</evidence>
<evidence type="ECO:0000256" key="1">
    <source>
        <dbReference type="SAM" id="SignalP"/>
    </source>
</evidence>
<reference evidence="3 4" key="1">
    <citation type="journal article" date="2023" name="Insect Mol. Biol.">
        <title>Genome sequencing provides insights into the evolution of gene families encoding plant cell wall-degrading enzymes in longhorned beetles.</title>
        <authorList>
            <person name="Shin N.R."/>
            <person name="Okamura Y."/>
            <person name="Kirsch R."/>
            <person name="Pauchet Y."/>
        </authorList>
    </citation>
    <scope>NUCLEOTIDE SEQUENCE [LARGE SCALE GENOMIC DNA]</scope>
    <source>
        <strain evidence="3">EAD_L_NR</strain>
    </source>
</reference>
<dbReference type="Pfam" id="PF13843">
    <property type="entry name" value="DDE_Tnp_1_7"/>
    <property type="match status" value="2"/>
</dbReference>
<dbReference type="EMBL" id="JANEYG010000462">
    <property type="protein sequence ID" value="KAJ8909642.1"/>
    <property type="molecule type" value="Genomic_DNA"/>
</dbReference>
<dbReference type="PANTHER" id="PTHR46599">
    <property type="entry name" value="PIGGYBAC TRANSPOSABLE ELEMENT-DERIVED PROTEIN 4"/>
    <property type="match status" value="1"/>
</dbReference>
<accession>A0AAV8V6C3</accession>
<dbReference type="InterPro" id="IPR029526">
    <property type="entry name" value="PGBD"/>
</dbReference>
<gene>
    <name evidence="3" type="ORF">NQ315_015334</name>
</gene>
<evidence type="ECO:0000313" key="4">
    <source>
        <dbReference type="Proteomes" id="UP001159042"/>
    </source>
</evidence>
<dbReference type="Proteomes" id="UP001159042">
    <property type="component" value="Unassembled WGS sequence"/>
</dbReference>
<keyword evidence="1" id="KW-0732">Signal</keyword>
<keyword evidence="4" id="KW-1185">Reference proteome</keyword>
<sequence length="230" mass="25898">MRALLGLLVLSAYLKSNHLSSKELFDEKNLWCCIQGSHESPSSYVTIDEQLLGFRGRCPFRMYIPNKLSKYGIKIVLVCDVSSKYMFDAMPYLGKSTNTNGSSRNITMDNWFTSIKLADDLLAPPYNLTMVGTIRKNKRDIPPEMLATKNRDPGSSKFCFDKEKVLVSYTPKKNKNVLLLSTMHEGCSVSKTSGNPEIIETYNQTKGSVDTLDQMCSNMSYNRSPSQDVL</sequence>
<dbReference type="AlphaFoldDB" id="A0AAV8V6C3"/>
<proteinExistence type="predicted"/>
<dbReference type="PANTHER" id="PTHR46599:SF6">
    <property type="entry name" value="DUAL SPECIFICITY PHOSPHATASE 26"/>
    <property type="match status" value="1"/>
</dbReference>
<feature type="signal peptide" evidence="1">
    <location>
        <begin position="1"/>
        <end position="16"/>
    </location>
</feature>
<organism evidence="3 4">
    <name type="scientific">Exocentrus adspersus</name>
    <dbReference type="NCBI Taxonomy" id="1586481"/>
    <lineage>
        <taxon>Eukaryota</taxon>
        <taxon>Metazoa</taxon>
        <taxon>Ecdysozoa</taxon>
        <taxon>Arthropoda</taxon>
        <taxon>Hexapoda</taxon>
        <taxon>Insecta</taxon>
        <taxon>Pterygota</taxon>
        <taxon>Neoptera</taxon>
        <taxon>Endopterygota</taxon>
        <taxon>Coleoptera</taxon>
        <taxon>Polyphaga</taxon>
        <taxon>Cucujiformia</taxon>
        <taxon>Chrysomeloidea</taxon>
        <taxon>Cerambycidae</taxon>
        <taxon>Lamiinae</taxon>
        <taxon>Acanthocinini</taxon>
        <taxon>Exocentrus</taxon>
    </lineage>
</organism>
<evidence type="ECO:0000259" key="2">
    <source>
        <dbReference type="Pfam" id="PF13843"/>
    </source>
</evidence>
<name>A0AAV8V6C3_9CUCU</name>
<feature type="chain" id="PRO_5043350479" description="PiggyBac transposable element-derived protein domain-containing protein" evidence="1">
    <location>
        <begin position="17"/>
        <end position="230"/>
    </location>
</feature>
<protein>
    <recommendedName>
        <fullName evidence="2">PiggyBac transposable element-derived protein domain-containing protein</fullName>
    </recommendedName>
</protein>
<comment type="caution">
    <text evidence="3">The sequence shown here is derived from an EMBL/GenBank/DDBJ whole genome shotgun (WGS) entry which is preliminary data.</text>
</comment>
<feature type="domain" description="PiggyBac transposable element-derived protein" evidence="2">
    <location>
        <begin position="40"/>
        <end position="99"/>
    </location>
</feature>